<sequence length="98" mass="10747">MFGFKFPLILGNEASGTLDNGSEVLIFPIMGNPDFKGDITLDPDRHALGELTQGSLADYVIVPKENVVKKPKEMSFETAAVLSIAWLTAYRMLATERS</sequence>
<dbReference type="PANTHER" id="PTHR45033:SF2">
    <property type="entry name" value="ZINC-TYPE ALCOHOL DEHYDROGENASE-LIKE PROTEIN C1773.06C"/>
    <property type="match status" value="1"/>
</dbReference>
<dbReference type="Proteomes" id="UP000800200">
    <property type="component" value="Unassembled WGS sequence"/>
</dbReference>
<reference evidence="1" key="1">
    <citation type="journal article" date="2020" name="Stud. Mycol.">
        <title>101 Dothideomycetes genomes: a test case for predicting lifestyles and emergence of pathogens.</title>
        <authorList>
            <person name="Haridas S."/>
            <person name="Albert R."/>
            <person name="Binder M."/>
            <person name="Bloem J."/>
            <person name="Labutti K."/>
            <person name="Salamov A."/>
            <person name="Andreopoulos B."/>
            <person name="Baker S."/>
            <person name="Barry K."/>
            <person name="Bills G."/>
            <person name="Bluhm B."/>
            <person name="Cannon C."/>
            <person name="Castanera R."/>
            <person name="Culley D."/>
            <person name="Daum C."/>
            <person name="Ezra D."/>
            <person name="Gonzalez J."/>
            <person name="Henrissat B."/>
            <person name="Kuo A."/>
            <person name="Liang C."/>
            <person name="Lipzen A."/>
            <person name="Lutzoni F."/>
            <person name="Magnuson J."/>
            <person name="Mondo S."/>
            <person name="Nolan M."/>
            <person name="Ohm R."/>
            <person name="Pangilinan J."/>
            <person name="Park H.-J."/>
            <person name="Ramirez L."/>
            <person name="Alfaro M."/>
            <person name="Sun H."/>
            <person name="Tritt A."/>
            <person name="Yoshinaga Y."/>
            <person name="Zwiers L.-H."/>
            <person name="Turgeon B."/>
            <person name="Goodwin S."/>
            <person name="Spatafora J."/>
            <person name="Crous P."/>
            <person name="Grigoriev I."/>
        </authorList>
    </citation>
    <scope>NUCLEOTIDE SEQUENCE</scope>
    <source>
        <strain evidence="1">CBS 207.26</strain>
    </source>
</reference>
<name>A0A6A6DJ16_9PEZI</name>
<dbReference type="OrthoDB" id="201656at2759"/>
<gene>
    <name evidence="1" type="ORF">K469DRAFT_718344</name>
</gene>
<proteinExistence type="predicted"/>
<dbReference type="InterPro" id="IPR011032">
    <property type="entry name" value="GroES-like_sf"/>
</dbReference>
<dbReference type="EMBL" id="ML994676">
    <property type="protein sequence ID" value="KAF2178239.1"/>
    <property type="molecule type" value="Genomic_DNA"/>
</dbReference>
<dbReference type="PANTHER" id="PTHR45033">
    <property type="match status" value="1"/>
</dbReference>
<dbReference type="InterPro" id="IPR052711">
    <property type="entry name" value="Zinc_ADH-like"/>
</dbReference>
<keyword evidence="2" id="KW-1185">Reference proteome</keyword>
<accession>A0A6A6DJ16</accession>
<evidence type="ECO:0000313" key="1">
    <source>
        <dbReference type="EMBL" id="KAF2178239.1"/>
    </source>
</evidence>
<protein>
    <submittedName>
        <fullName evidence="1">Uncharacterized protein</fullName>
    </submittedName>
</protein>
<dbReference type="CDD" id="cd05188">
    <property type="entry name" value="MDR"/>
    <property type="match status" value="1"/>
</dbReference>
<dbReference type="AlphaFoldDB" id="A0A6A6DJ16"/>
<dbReference type="Gene3D" id="3.90.180.10">
    <property type="entry name" value="Medium-chain alcohol dehydrogenases, catalytic domain"/>
    <property type="match status" value="1"/>
</dbReference>
<evidence type="ECO:0000313" key="2">
    <source>
        <dbReference type="Proteomes" id="UP000800200"/>
    </source>
</evidence>
<dbReference type="SUPFAM" id="SSF50129">
    <property type="entry name" value="GroES-like"/>
    <property type="match status" value="1"/>
</dbReference>
<organism evidence="1 2">
    <name type="scientific">Zopfia rhizophila CBS 207.26</name>
    <dbReference type="NCBI Taxonomy" id="1314779"/>
    <lineage>
        <taxon>Eukaryota</taxon>
        <taxon>Fungi</taxon>
        <taxon>Dikarya</taxon>
        <taxon>Ascomycota</taxon>
        <taxon>Pezizomycotina</taxon>
        <taxon>Dothideomycetes</taxon>
        <taxon>Dothideomycetes incertae sedis</taxon>
        <taxon>Zopfiaceae</taxon>
        <taxon>Zopfia</taxon>
    </lineage>
</organism>